<evidence type="ECO:0000313" key="3">
    <source>
        <dbReference type="EMBL" id="HJC65793.1"/>
    </source>
</evidence>
<dbReference type="EMBL" id="DWWB01000016">
    <property type="protein sequence ID" value="HJC65793.1"/>
    <property type="molecule type" value="Genomic_DNA"/>
</dbReference>
<dbReference type="Proteomes" id="UP000823863">
    <property type="component" value="Unassembled WGS sequence"/>
</dbReference>
<dbReference type="PROSITE" id="PS50966">
    <property type="entry name" value="ZF_SWIM"/>
    <property type="match status" value="2"/>
</dbReference>
<feature type="domain" description="SWIM-type" evidence="2">
    <location>
        <begin position="59"/>
        <end position="89"/>
    </location>
</feature>
<protein>
    <submittedName>
        <fullName evidence="3">SWIM zinc finger family protein</fullName>
    </submittedName>
</protein>
<keyword evidence="1" id="KW-0479">Metal-binding</keyword>
<evidence type="ECO:0000256" key="1">
    <source>
        <dbReference type="PROSITE-ProRule" id="PRU00325"/>
    </source>
</evidence>
<comment type="caution">
    <text evidence="3">The sequence shown here is derived from an EMBL/GenBank/DDBJ whole genome shotgun (WGS) entry which is preliminary data.</text>
</comment>
<reference evidence="3" key="2">
    <citation type="submission" date="2021-04" db="EMBL/GenBank/DDBJ databases">
        <authorList>
            <person name="Gilroy R."/>
        </authorList>
    </citation>
    <scope>NUCLEOTIDE SEQUENCE</scope>
    <source>
        <strain evidence="3">CHK198-12963</strain>
    </source>
</reference>
<proteinExistence type="predicted"/>
<keyword evidence="1" id="KW-0863">Zinc-finger</keyword>
<reference evidence="3" key="1">
    <citation type="journal article" date="2021" name="PeerJ">
        <title>Extensive microbial diversity within the chicken gut microbiome revealed by metagenomics and culture.</title>
        <authorList>
            <person name="Gilroy R."/>
            <person name="Ravi A."/>
            <person name="Getino M."/>
            <person name="Pursley I."/>
            <person name="Horton D.L."/>
            <person name="Alikhan N.F."/>
            <person name="Baker D."/>
            <person name="Gharbi K."/>
            <person name="Hall N."/>
            <person name="Watson M."/>
            <person name="Adriaenssens E.M."/>
            <person name="Foster-Nyarko E."/>
            <person name="Jarju S."/>
            <person name="Secka A."/>
            <person name="Antonio M."/>
            <person name="Oren A."/>
            <person name="Chaudhuri R.R."/>
            <person name="La Ragione R."/>
            <person name="Hildebrand F."/>
            <person name="Pallen M.J."/>
        </authorList>
    </citation>
    <scope>NUCLEOTIDE SEQUENCE</scope>
    <source>
        <strain evidence="3">CHK198-12963</strain>
    </source>
</reference>
<dbReference type="AlphaFoldDB" id="A0A9D2PRA0"/>
<sequence>MEQFPEGLREALARADEDYLMGLSNKGTVNRGKKDLQGYSPLVRIQGEEAVLEAGGETCTLRPSLRDSACTCPSRGICRHLITAILWAREQAAGQNTEAEESDFSPLLDYPAEKLKKILGPRKLAGLLARIQSQGLPKMRETSIVAVELPWEAANVRLLVPVEHSACSCHSRQMCVHKAQALLCYQIWKGKISAEVLSKEQQESGNLEEIKGIADQVCRLVSEQFQTGISRLPDSVCDHMEQLAALCHSRQIPNLERELRTAAGVYRRYFSRSAAYRDEELLSLLAGIYRRAWKLTQAREEKEVRELAGAFRAEYEPCPTLTMTLLGEREFHGDSGYAGVIYYFWEMDQERFYTYTWVRPTFYGQPTRRKNAGYHPAPWQLEGEMGGLYEKKLELQGGRASGDRRLSSSEQSRAVILGTVKPWECLGSQNQYEDFEKMFREKRPFFPNGPEADRVVLVIPAGYRKQEYDKIRQIFRLILLDGQDRSLVLEVKYRKEEERVVKALEQFARSLEADRDTGAAFLGICYVEEGRLKLYPIEIYRNWGGRT</sequence>
<evidence type="ECO:0000259" key="2">
    <source>
        <dbReference type="PROSITE" id="PS50966"/>
    </source>
</evidence>
<keyword evidence="1" id="KW-0862">Zinc</keyword>
<dbReference type="InterPro" id="IPR007527">
    <property type="entry name" value="Znf_SWIM"/>
</dbReference>
<name>A0A9D2PRA0_9FIRM</name>
<evidence type="ECO:0000313" key="4">
    <source>
        <dbReference type="Proteomes" id="UP000823863"/>
    </source>
</evidence>
<accession>A0A9D2PRA0</accession>
<feature type="domain" description="SWIM-type" evidence="2">
    <location>
        <begin position="158"/>
        <end position="186"/>
    </location>
</feature>
<gene>
    <name evidence="3" type="ORF">H9931_03600</name>
</gene>
<dbReference type="GO" id="GO:0008270">
    <property type="term" value="F:zinc ion binding"/>
    <property type="evidence" value="ECO:0007669"/>
    <property type="project" value="UniProtKB-KW"/>
</dbReference>
<organism evidence="3 4">
    <name type="scientific">Candidatus Enterocloster excrementigallinarum</name>
    <dbReference type="NCBI Taxonomy" id="2838558"/>
    <lineage>
        <taxon>Bacteria</taxon>
        <taxon>Bacillati</taxon>
        <taxon>Bacillota</taxon>
        <taxon>Clostridia</taxon>
        <taxon>Lachnospirales</taxon>
        <taxon>Lachnospiraceae</taxon>
        <taxon>Enterocloster</taxon>
    </lineage>
</organism>